<dbReference type="SUPFAM" id="SSF55846">
    <property type="entry name" value="N-acetylmuramoyl-L-alanine amidase-like"/>
    <property type="match status" value="2"/>
</dbReference>
<dbReference type="InterPro" id="IPR051206">
    <property type="entry name" value="NAMLAA_amidase_2"/>
</dbReference>
<dbReference type="EC" id="3.5.1.28" evidence="2"/>
<evidence type="ECO:0000313" key="6">
    <source>
        <dbReference type="EMBL" id="BDA80614.1"/>
    </source>
</evidence>
<dbReference type="Proteomes" id="UP000245263">
    <property type="component" value="Chromosome 1"/>
</dbReference>
<accession>A0ABN6KH69</accession>
<gene>
    <name evidence="6" type="ORF">LPTSP3_g35440</name>
</gene>
<name>A0ABN6KH69_9LEPT</name>
<dbReference type="Pfam" id="PF01510">
    <property type="entry name" value="Amidase_2"/>
    <property type="match status" value="1"/>
</dbReference>
<dbReference type="PANTHER" id="PTHR30417:SF1">
    <property type="entry name" value="N-ACETYLMURAMOYL-L-ALANINE AMIDASE AMID"/>
    <property type="match status" value="1"/>
</dbReference>
<evidence type="ECO:0000256" key="1">
    <source>
        <dbReference type="ARBA" id="ARBA00001561"/>
    </source>
</evidence>
<evidence type="ECO:0000313" key="7">
    <source>
        <dbReference type="Proteomes" id="UP000245263"/>
    </source>
</evidence>
<keyword evidence="7" id="KW-1185">Reference proteome</keyword>
<dbReference type="CDD" id="cd06583">
    <property type="entry name" value="PGRP"/>
    <property type="match status" value="1"/>
</dbReference>
<dbReference type="Gene3D" id="3.40.80.10">
    <property type="entry name" value="Peptidoglycan recognition protein-like"/>
    <property type="match status" value="1"/>
</dbReference>
<dbReference type="RefSeq" id="WP_242935275.1">
    <property type="nucleotide sequence ID" value="NZ_AP025028.1"/>
</dbReference>
<evidence type="ECO:0000256" key="3">
    <source>
        <dbReference type="ARBA" id="ARBA00022801"/>
    </source>
</evidence>
<dbReference type="InterPro" id="IPR036505">
    <property type="entry name" value="Amidase/PGRP_sf"/>
</dbReference>
<evidence type="ECO:0000256" key="2">
    <source>
        <dbReference type="ARBA" id="ARBA00011901"/>
    </source>
</evidence>
<keyword evidence="3" id="KW-0378">Hydrolase</keyword>
<evidence type="ECO:0000256" key="4">
    <source>
        <dbReference type="ARBA" id="ARBA00023316"/>
    </source>
</evidence>
<reference evidence="6 7" key="1">
    <citation type="submission" date="2021-08" db="EMBL/GenBank/DDBJ databases">
        <title>Complete genome sequence of Leptospira kobayashii strain E30.</title>
        <authorList>
            <person name="Nakao R."/>
            <person name="Nakamura S."/>
            <person name="Masuzawa T."/>
            <person name="Koizumi N."/>
        </authorList>
    </citation>
    <scope>NUCLEOTIDE SEQUENCE [LARGE SCALE GENOMIC DNA]</scope>
    <source>
        <strain evidence="6 7">E30</strain>
    </source>
</reference>
<dbReference type="InterPro" id="IPR002502">
    <property type="entry name" value="Amidase_domain"/>
</dbReference>
<sequence length="408" mass="46162">MPFSTIVPQEKVLEKIEFTPRTPNDVTALILHSTDRKNPSDYLKLSIENGFMIHLLVDKSGKVYADPFFLTKIFTAAPGIDKESIHIAYEGTQESLLANQIQLTKLSSVIDTLSEELDIPKTNQDVITKKGIFSHNQTKRRFGGFVDFSACGGELAMQTILKNLGGQFFEEDNWVDRFESGWSLKKESKQKLQESFHPTNGRGITKATKTAIPSLEKDESGFPLESYRVRYTHRGKINPTCIVLHYTAIPDYFRSLKTLENRNLTASIMVDKDGKAYQLVDVLEDRAAAATGTNDNCIQIEIVALDTAELLAQPDQLEKIKLLVTELCKKYKIPITNEDIASFSGIFSHTQAKKKWGGSIFLNAKDFDPGEEYMELILKSIGGKYFSEPDWKKRKDPDWAILYRNFQP</sequence>
<dbReference type="SMART" id="SM00644">
    <property type="entry name" value="Ami_2"/>
    <property type="match status" value="1"/>
</dbReference>
<dbReference type="EMBL" id="AP025028">
    <property type="protein sequence ID" value="BDA80614.1"/>
    <property type="molecule type" value="Genomic_DNA"/>
</dbReference>
<comment type="catalytic activity">
    <reaction evidence="1">
        <text>Hydrolyzes the link between N-acetylmuramoyl residues and L-amino acid residues in certain cell-wall glycopeptides.</text>
        <dbReference type="EC" id="3.5.1.28"/>
    </reaction>
</comment>
<dbReference type="PANTHER" id="PTHR30417">
    <property type="entry name" value="N-ACETYLMURAMOYL-L-ALANINE AMIDASE AMID"/>
    <property type="match status" value="1"/>
</dbReference>
<organism evidence="6 7">
    <name type="scientific">Leptospira kobayashii</name>
    <dbReference type="NCBI Taxonomy" id="1917830"/>
    <lineage>
        <taxon>Bacteria</taxon>
        <taxon>Pseudomonadati</taxon>
        <taxon>Spirochaetota</taxon>
        <taxon>Spirochaetia</taxon>
        <taxon>Leptospirales</taxon>
        <taxon>Leptospiraceae</taxon>
        <taxon>Leptospira</taxon>
    </lineage>
</organism>
<evidence type="ECO:0000259" key="5">
    <source>
        <dbReference type="SMART" id="SM00644"/>
    </source>
</evidence>
<keyword evidence="4" id="KW-0961">Cell wall biogenesis/degradation</keyword>
<proteinExistence type="predicted"/>
<protein>
    <recommendedName>
        <fullName evidence="2">N-acetylmuramoyl-L-alanine amidase</fullName>
        <ecNumber evidence="2">3.5.1.28</ecNumber>
    </recommendedName>
</protein>
<feature type="domain" description="N-acetylmuramoyl-L-alanine amidase" evidence="5">
    <location>
        <begin position="229"/>
        <end position="358"/>
    </location>
</feature>